<evidence type="ECO:0000256" key="7">
    <source>
        <dbReference type="SAM" id="SignalP"/>
    </source>
</evidence>
<comment type="caution">
    <text evidence="9">The sequence shown here is derived from an EMBL/GenBank/DDBJ whole genome shotgun (WGS) entry which is preliminary data.</text>
</comment>
<evidence type="ECO:0000256" key="1">
    <source>
        <dbReference type="ARBA" id="ARBA00007664"/>
    </source>
</evidence>
<dbReference type="RefSeq" id="WP_303911088.1">
    <property type="nucleotide sequence ID" value="NZ_DYXM01000072.1"/>
</dbReference>
<feature type="chain" id="PRO_5039058242" evidence="7">
    <location>
        <begin position="24"/>
        <end position="588"/>
    </location>
</feature>
<feature type="compositionally biased region" description="Polar residues" evidence="6">
    <location>
        <begin position="221"/>
        <end position="232"/>
    </location>
</feature>
<sequence>MRIRSTIGAAFAVTALGVAGAVALPTVSSDQVLNTADETTATPATTGDVDTDDPVAVALSLAEALQRDLGMTPEQFVSQADTAAKLGDKAGEWSKAFQDAFGGVWLNDLGEGVVGVATVFPDDGGAKKVDTKAASELRSAAKDAGFEVQDVALSQSELEQRLEKVRATIEELPQDQRDLITGVEADQNRGAVVVTTDGGTEAELGNLTAALHGLAKLKTLNAPSPTSDTSPFGSLESGQQGQGSGNETTDPGTGAVDGTGTGTAPAEQAGTEQAEQTPDATTTEADKGEAPAEGEQPTKGNSLENVLSPEALGVLSQILGMAGGADSLGSLGGANGSLGDFVPLPDPEPTPTEDAPAEDAPADPNAEAKTPADDEQVIGGTAYDAKMPIGGLECSTGFNGTLNGAPVVITAAHCNRMDGVRAALADGTEFGTFAYTKPDNIDSALIKVDKDFGERFDNNLVGGEEGKTQEITGTAAPVVGQVACKMGSRTGFSCGKIDETGTNIDVAGQRTIANAFTVDICALPGDSGGVVFSGNKALGISSASNVAGETDCAAAKTNADAAGVTPSLSVVPIDDVLAAHPGLELNTK</sequence>
<keyword evidence="7" id="KW-0732">Signal</keyword>
<gene>
    <name evidence="9" type="ORF">K8V11_03885</name>
</gene>
<dbReference type="InterPro" id="IPR001254">
    <property type="entry name" value="Trypsin_dom"/>
</dbReference>
<evidence type="ECO:0000256" key="3">
    <source>
        <dbReference type="ARBA" id="ARBA00022801"/>
    </source>
</evidence>
<dbReference type="AlphaFoldDB" id="A0A921F3F7"/>
<keyword evidence="3" id="KW-0378">Hydrolase</keyword>
<evidence type="ECO:0000313" key="10">
    <source>
        <dbReference type="Proteomes" id="UP000776650"/>
    </source>
</evidence>
<keyword evidence="4" id="KW-0720">Serine protease</keyword>
<evidence type="ECO:0000256" key="4">
    <source>
        <dbReference type="ARBA" id="ARBA00022825"/>
    </source>
</evidence>
<dbReference type="GO" id="GO:0004252">
    <property type="term" value="F:serine-type endopeptidase activity"/>
    <property type="evidence" value="ECO:0007669"/>
    <property type="project" value="InterPro"/>
</dbReference>
<dbReference type="Gene3D" id="2.40.10.10">
    <property type="entry name" value="Trypsin-like serine proteases"/>
    <property type="match status" value="2"/>
</dbReference>
<feature type="signal peptide" evidence="7">
    <location>
        <begin position="1"/>
        <end position="23"/>
    </location>
</feature>
<dbReference type="InterPro" id="IPR001316">
    <property type="entry name" value="Pept_S1A_streptogrisin"/>
</dbReference>
<dbReference type="InterPro" id="IPR009003">
    <property type="entry name" value="Peptidase_S1_PA"/>
</dbReference>
<feature type="region of interest" description="Disordered" evidence="6">
    <location>
        <begin position="336"/>
        <end position="373"/>
    </location>
</feature>
<dbReference type="PRINTS" id="PR00861">
    <property type="entry name" value="ALYTICPTASE"/>
</dbReference>
<dbReference type="GO" id="GO:0006508">
    <property type="term" value="P:proteolysis"/>
    <property type="evidence" value="ECO:0007669"/>
    <property type="project" value="UniProtKB-KW"/>
</dbReference>
<feature type="domain" description="Peptidase S1" evidence="8">
    <location>
        <begin position="400"/>
        <end position="551"/>
    </location>
</feature>
<reference evidence="9" key="1">
    <citation type="journal article" date="2021" name="PeerJ">
        <title>Extensive microbial diversity within the chicken gut microbiome revealed by metagenomics and culture.</title>
        <authorList>
            <person name="Gilroy R."/>
            <person name="Ravi A."/>
            <person name="Getino M."/>
            <person name="Pursley I."/>
            <person name="Horton D.L."/>
            <person name="Alikhan N.F."/>
            <person name="Baker D."/>
            <person name="Gharbi K."/>
            <person name="Hall N."/>
            <person name="Watson M."/>
            <person name="Adriaenssens E.M."/>
            <person name="Foster-Nyarko E."/>
            <person name="Jarju S."/>
            <person name="Secka A."/>
            <person name="Antonio M."/>
            <person name="Oren A."/>
            <person name="Chaudhuri R.R."/>
            <person name="La Ragione R."/>
            <person name="Hildebrand F."/>
            <person name="Pallen M.J."/>
        </authorList>
    </citation>
    <scope>NUCLEOTIDE SEQUENCE</scope>
    <source>
        <strain evidence="9">ChiGjej1B1-18357</strain>
    </source>
</reference>
<evidence type="ECO:0000259" key="8">
    <source>
        <dbReference type="Pfam" id="PF00089"/>
    </source>
</evidence>
<dbReference type="SUPFAM" id="SSF50494">
    <property type="entry name" value="Trypsin-like serine proteases"/>
    <property type="match status" value="1"/>
</dbReference>
<accession>A0A921F3F7</accession>
<dbReference type="Pfam" id="PF00089">
    <property type="entry name" value="Trypsin"/>
    <property type="match status" value="1"/>
</dbReference>
<evidence type="ECO:0000256" key="6">
    <source>
        <dbReference type="SAM" id="MobiDB-lite"/>
    </source>
</evidence>
<dbReference type="EMBL" id="DYXM01000072">
    <property type="protein sequence ID" value="HJE90133.1"/>
    <property type="molecule type" value="Genomic_DNA"/>
</dbReference>
<feature type="compositionally biased region" description="Polar residues" evidence="6">
    <location>
        <begin position="270"/>
        <end position="283"/>
    </location>
</feature>
<evidence type="ECO:0000256" key="2">
    <source>
        <dbReference type="ARBA" id="ARBA00022670"/>
    </source>
</evidence>
<keyword evidence="5" id="KW-1015">Disulfide bond</keyword>
<proteinExistence type="inferred from homology"/>
<evidence type="ECO:0000313" key="9">
    <source>
        <dbReference type="EMBL" id="HJE90133.1"/>
    </source>
</evidence>
<name>A0A921F3F7_9ACTN</name>
<dbReference type="Proteomes" id="UP000776650">
    <property type="component" value="Unassembled WGS sequence"/>
</dbReference>
<dbReference type="Gene3D" id="3.30.300.50">
    <property type="match status" value="1"/>
</dbReference>
<evidence type="ECO:0000256" key="5">
    <source>
        <dbReference type="ARBA" id="ARBA00023157"/>
    </source>
</evidence>
<reference evidence="9" key="2">
    <citation type="submission" date="2021-09" db="EMBL/GenBank/DDBJ databases">
        <authorList>
            <person name="Gilroy R."/>
        </authorList>
    </citation>
    <scope>NUCLEOTIDE SEQUENCE</scope>
    <source>
        <strain evidence="9">ChiGjej1B1-18357</strain>
    </source>
</reference>
<comment type="similarity">
    <text evidence="1">Belongs to the peptidase S1 family.</text>
</comment>
<protein>
    <submittedName>
        <fullName evidence="9">S1 family peptidase</fullName>
    </submittedName>
</protein>
<dbReference type="InterPro" id="IPR043504">
    <property type="entry name" value="Peptidase_S1_PA_chymotrypsin"/>
</dbReference>
<keyword evidence="2" id="KW-0645">Protease</keyword>
<organism evidence="9 10">
    <name type="scientific">Dietzia timorensis</name>
    <dbReference type="NCBI Taxonomy" id="499555"/>
    <lineage>
        <taxon>Bacteria</taxon>
        <taxon>Bacillati</taxon>
        <taxon>Actinomycetota</taxon>
        <taxon>Actinomycetes</taxon>
        <taxon>Mycobacteriales</taxon>
        <taxon>Dietziaceae</taxon>
        <taxon>Dietzia</taxon>
    </lineage>
</organism>
<dbReference type="InterPro" id="IPR035070">
    <property type="entry name" value="Streptogrisin_prodomain"/>
</dbReference>
<dbReference type="CDD" id="cd21112">
    <property type="entry name" value="alphaLP-like"/>
    <property type="match status" value="1"/>
</dbReference>
<feature type="region of interest" description="Disordered" evidence="6">
    <location>
        <begin position="221"/>
        <end position="303"/>
    </location>
</feature>